<evidence type="ECO:0000313" key="1">
    <source>
        <dbReference type="EMBL" id="EFJ38750.1"/>
    </source>
</evidence>
<dbReference type="AlphaFoldDB" id="D8QNE9"/>
<gene>
    <name evidence="1" type="ORF">SELMODRAFT_450576</name>
</gene>
<reference evidence="1 2" key="1">
    <citation type="journal article" date="2011" name="Science">
        <title>The Selaginella genome identifies genetic changes associated with the evolution of vascular plants.</title>
        <authorList>
            <person name="Banks J.A."/>
            <person name="Nishiyama T."/>
            <person name="Hasebe M."/>
            <person name="Bowman J.L."/>
            <person name="Gribskov M."/>
            <person name="dePamphilis C."/>
            <person name="Albert V.A."/>
            <person name="Aono N."/>
            <person name="Aoyama T."/>
            <person name="Ambrose B.A."/>
            <person name="Ashton N.W."/>
            <person name="Axtell M.J."/>
            <person name="Barker E."/>
            <person name="Barker M.S."/>
            <person name="Bennetzen J.L."/>
            <person name="Bonawitz N.D."/>
            <person name="Chapple C."/>
            <person name="Cheng C."/>
            <person name="Correa L.G."/>
            <person name="Dacre M."/>
            <person name="DeBarry J."/>
            <person name="Dreyer I."/>
            <person name="Elias M."/>
            <person name="Engstrom E.M."/>
            <person name="Estelle M."/>
            <person name="Feng L."/>
            <person name="Finet C."/>
            <person name="Floyd S.K."/>
            <person name="Frommer W.B."/>
            <person name="Fujita T."/>
            <person name="Gramzow L."/>
            <person name="Gutensohn M."/>
            <person name="Harholt J."/>
            <person name="Hattori M."/>
            <person name="Heyl A."/>
            <person name="Hirai T."/>
            <person name="Hiwatashi Y."/>
            <person name="Ishikawa M."/>
            <person name="Iwata M."/>
            <person name="Karol K.G."/>
            <person name="Koehler B."/>
            <person name="Kolukisaoglu U."/>
            <person name="Kubo M."/>
            <person name="Kurata T."/>
            <person name="Lalonde S."/>
            <person name="Li K."/>
            <person name="Li Y."/>
            <person name="Litt A."/>
            <person name="Lyons E."/>
            <person name="Manning G."/>
            <person name="Maruyama T."/>
            <person name="Michael T.P."/>
            <person name="Mikami K."/>
            <person name="Miyazaki S."/>
            <person name="Morinaga S."/>
            <person name="Murata T."/>
            <person name="Mueller-Roeber B."/>
            <person name="Nelson D.R."/>
            <person name="Obara M."/>
            <person name="Oguri Y."/>
            <person name="Olmstead R.G."/>
            <person name="Onodera N."/>
            <person name="Petersen B.L."/>
            <person name="Pils B."/>
            <person name="Prigge M."/>
            <person name="Rensing S.A."/>
            <person name="Riano-Pachon D.M."/>
            <person name="Roberts A.W."/>
            <person name="Sato Y."/>
            <person name="Scheller H.V."/>
            <person name="Schulz B."/>
            <person name="Schulz C."/>
            <person name="Shakirov E.V."/>
            <person name="Shibagaki N."/>
            <person name="Shinohara N."/>
            <person name="Shippen D.E."/>
            <person name="Soerensen I."/>
            <person name="Sotooka R."/>
            <person name="Sugimoto N."/>
            <person name="Sugita M."/>
            <person name="Sumikawa N."/>
            <person name="Tanurdzic M."/>
            <person name="Theissen G."/>
            <person name="Ulvskov P."/>
            <person name="Wakazuki S."/>
            <person name="Weng J.K."/>
            <person name="Willats W.W."/>
            <person name="Wipf D."/>
            <person name="Wolf P.G."/>
            <person name="Yang L."/>
            <person name="Zimmer A.D."/>
            <person name="Zhu Q."/>
            <person name="Mitros T."/>
            <person name="Hellsten U."/>
            <person name="Loque D."/>
            <person name="Otillar R."/>
            <person name="Salamov A."/>
            <person name="Schmutz J."/>
            <person name="Shapiro H."/>
            <person name="Lindquist E."/>
            <person name="Lucas S."/>
            <person name="Rokhsar D."/>
            <person name="Grigoriev I.V."/>
        </authorList>
    </citation>
    <scope>NUCLEOTIDE SEQUENCE [LARGE SCALE GENOMIC DNA]</scope>
</reference>
<keyword evidence="2" id="KW-1185">Reference proteome</keyword>
<proteinExistence type="predicted"/>
<protein>
    <submittedName>
        <fullName evidence="1">Uncharacterized protein</fullName>
    </submittedName>
</protein>
<sequence length="429" mass="47854">MAVVWVKRGDEALRFPLDGSKLMVGAIARHWGLDPDSLRIGDCALVPGPDGNSMLSLDDIAAMIQDQGDGSSRDQALLITGRRCSAATYEHPPVQDLIRQKDEKDLVARKRQRREAAESRRYKAFMSNVAGLWSYVKELEPEGMKPEQVRSVLQSRVSKMVARLHFVEGDDEPSDDNYRGLAALVKPDGSCFTAAVCCDRSSTSGKHVLVFPDPPLVYECVVTYEEAIEQLAILTPTKPVSFNYCINWTDWVARSGDAYSWKRDPESGDIKCVAGIFLEDRTLTTGECVPYRMVMLPVESTVEVGAPVLDDEGSLGGVVVEFEEIPARDTRSTKKKKKGERRLDQTAIRDKFQRRVEDDPDFGKALEAGLTHRKAVVYVGCVDIAGLMTVCYDWTKAHPLKEYIITPSKALLHLGMHCLYCFEVIIDCR</sequence>
<dbReference type="InParanoid" id="D8QNE9"/>
<evidence type="ECO:0000313" key="2">
    <source>
        <dbReference type="Proteomes" id="UP000001514"/>
    </source>
</evidence>
<organism evidence="2">
    <name type="scientific">Selaginella moellendorffii</name>
    <name type="common">Spikemoss</name>
    <dbReference type="NCBI Taxonomy" id="88036"/>
    <lineage>
        <taxon>Eukaryota</taxon>
        <taxon>Viridiplantae</taxon>
        <taxon>Streptophyta</taxon>
        <taxon>Embryophyta</taxon>
        <taxon>Tracheophyta</taxon>
        <taxon>Lycopodiopsida</taxon>
        <taxon>Selaginellales</taxon>
        <taxon>Selaginellaceae</taxon>
        <taxon>Selaginella</taxon>
    </lineage>
</organism>
<dbReference type="HOGENOM" id="CLU_675107_0_0_1"/>
<dbReference type="EMBL" id="GL377565">
    <property type="protein sequence ID" value="EFJ38750.1"/>
    <property type="molecule type" value="Genomic_DNA"/>
</dbReference>
<dbReference type="Gramene" id="EFJ38750">
    <property type="protein sequence ID" value="EFJ38750"/>
    <property type="gene ID" value="SELMODRAFT_450576"/>
</dbReference>
<dbReference type="KEGG" id="smo:SELMODRAFT_450576"/>
<name>D8QNE9_SELML</name>
<dbReference type="Proteomes" id="UP000001514">
    <property type="component" value="Unassembled WGS sequence"/>
</dbReference>
<accession>D8QNE9</accession>